<dbReference type="NCBIfam" id="TIGR00059">
    <property type="entry name" value="L17"/>
    <property type="match status" value="1"/>
</dbReference>
<dbReference type="EMBL" id="JANBQB010000130">
    <property type="protein sequence ID" value="KAJ1981310.1"/>
    <property type="molecule type" value="Genomic_DNA"/>
</dbReference>
<reference evidence="5" key="1">
    <citation type="submission" date="2022-07" db="EMBL/GenBank/DDBJ databases">
        <title>Phylogenomic reconstructions and comparative analyses of Kickxellomycotina fungi.</title>
        <authorList>
            <person name="Reynolds N.K."/>
            <person name="Stajich J.E."/>
            <person name="Barry K."/>
            <person name="Grigoriev I.V."/>
            <person name="Crous P."/>
            <person name="Smith M.E."/>
        </authorList>
    </citation>
    <scope>NUCLEOTIDE SEQUENCE</scope>
    <source>
        <strain evidence="5">RSA 567</strain>
    </source>
</reference>
<evidence type="ECO:0000313" key="6">
    <source>
        <dbReference type="Proteomes" id="UP001151582"/>
    </source>
</evidence>
<evidence type="ECO:0000256" key="2">
    <source>
        <dbReference type="ARBA" id="ARBA00022980"/>
    </source>
</evidence>
<keyword evidence="3 4" id="KW-0687">Ribonucleoprotein</keyword>
<dbReference type="InterPro" id="IPR036373">
    <property type="entry name" value="Ribosomal_bL17_sf"/>
</dbReference>
<dbReference type="GO" id="GO:0005762">
    <property type="term" value="C:mitochondrial large ribosomal subunit"/>
    <property type="evidence" value="ECO:0007669"/>
    <property type="project" value="TreeGrafter"/>
</dbReference>
<dbReference type="Gene3D" id="3.90.1030.10">
    <property type="entry name" value="Ribosomal protein L17"/>
    <property type="match status" value="1"/>
</dbReference>
<dbReference type="InterPro" id="IPR000456">
    <property type="entry name" value="Ribosomal_bL17"/>
</dbReference>
<dbReference type="GO" id="GO:0006412">
    <property type="term" value="P:translation"/>
    <property type="evidence" value="ECO:0007669"/>
    <property type="project" value="InterPro"/>
</dbReference>
<dbReference type="SUPFAM" id="SSF64263">
    <property type="entry name" value="Prokaryotic ribosomal protein L17"/>
    <property type="match status" value="1"/>
</dbReference>
<keyword evidence="6" id="KW-1185">Reference proteome</keyword>
<dbReference type="AlphaFoldDB" id="A0A9W8EDU9"/>
<evidence type="ECO:0000256" key="1">
    <source>
        <dbReference type="ARBA" id="ARBA00008777"/>
    </source>
</evidence>
<gene>
    <name evidence="5" type="primary">mrpl8</name>
    <name evidence="5" type="ORF">H4R34_002113</name>
</gene>
<evidence type="ECO:0000313" key="5">
    <source>
        <dbReference type="EMBL" id="KAJ1981310.1"/>
    </source>
</evidence>
<dbReference type="PANTHER" id="PTHR14413">
    <property type="entry name" value="RIBOSOMAL PROTEIN L17"/>
    <property type="match status" value="1"/>
</dbReference>
<dbReference type="PANTHER" id="PTHR14413:SF16">
    <property type="entry name" value="LARGE RIBOSOMAL SUBUNIT PROTEIN BL17M"/>
    <property type="match status" value="1"/>
</dbReference>
<dbReference type="GO" id="GO:0003735">
    <property type="term" value="F:structural constituent of ribosome"/>
    <property type="evidence" value="ECO:0007669"/>
    <property type="project" value="InterPro"/>
</dbReference>
<sequence>MLSKPKSSLGKTWAYRLSMFRNMTTSLIKYGRIETTVTKAKELRRMVDKMIYFGKRGDANARIRAQKILTEPKFTFPKVFGELAERYQDRTGGFTRMTRIGWRKGDHAPMAVVELIGGEHDLRYQTLVRTLARKQYDCAHGAQDALSESWNYILNRTHSSEPPTTTADTSPVSTVQAVLQCPTQLVVPDTRLAKQDFIQMKKLERSIANIKDEMTKVLRSQQMTPEQLQAKIDAQVEVLRTDTSAVTHE</sequence>
<comment type="caution">
    <text evidence="5">The sequence shown here is derived from an EMBL/GenBank/DDBJ whole genome shotgun (WGS) entry which is preliminary data.</text>
</comment>
<name>A0A9W8EDU9_9FUNG</name>
<dbReference type="Proteomes" id="UP001151582">
    <property type="component" value="Unassembled WGS sequence"/>
</dbReference>
<keyword evidence="2 4" id="KW-0689">Ribosomal protein</keyword>
<comment type="similarity">
    <text evidence="1 4">Belongs to the bacterial ribosomal protein bL17 family.</text>
</comment>
<evidence type="ECO:0000256" key="3">
    <source>
        <dbReference type="ARBA" id="ARBA00023274"/>
    </source>
</evidence>
<organism evidence="5 6">
    <name type="scientific">Dimargaris verticillata</name>
    <dbReference type="NCBI Taxonomy" id="2761393"/>
    <lineage>
        <taxon>Eukaryota</taxon>
        <taxon>Fungi</taxon>
        <taxon>Fungi incertae sedis</taxon>
        <taxon>Zoopagomycota</taxon>
        <taxon>Kickxellomycotina</taxon>
        <taxon>Dimargaritomycetes</taxon>
        <taxon>Dimargaritales</taxon>
        <taxon>Dimargaritaceae</taxon>
        <taxon>Dimargaris</taxon>
    </lineage>
</organism>
<evidence type="ECO:0000256" key="4">
    <source>
        <dbReference type="RuleBase" id="RU000660"/>
    </source>
</evidence>
<protein>
    <submittedName>
        <fullName evidence="5">54S ribosomal protein L8, mitochondrial</fullName>
    </submittedName>
</protein>
<accession>A0A9W8EDU9</accession>
<proteinExistence type="inferred from homology"/>
<dbReference type="Pfam" id="PF01196">
    <property type="entry name" value="Ribosomal_L17"/>
    <property type="match status" value="1"/>
</dbReference>
<dbReference type="OrthoDB" id="275000at2759"/>